<protein>
    <recommendedName>
        <fullName evidence="14">Neural retina-specific leucine zipper protein</fullName>
    </recommendedName>
</protein>
<dbReference type="EMBL" id="CP092620">
    <property type="protein sequence ID" value="UMM13025.1"/>
    <property type="molecule type" value="Genomic_DNA"/>
</dbReference>
<organism evidence="17 18">
    <name type="scientific">Caenorhabditis briggsae</name>
    <dbReference type="NCBI Taxonomy" id="6238"/>
    <lineage>
        <taxon>Eukaryota</taxon>
        <taxon>Metazoa</taxon>
        <taxon>Ecdysozoa</taxon>
        <taxon>Nematoda</taxon>
        <taxon>Chromadorea</taxon>
        <taxon>Rhabditida</taxon>
        <taxon>Rhabditina</taxon>
        <taxon>Rhabditomorpha</taxon>
        <taxon>Rhabditoidea</taxon>
        <taxon>Rhabditidae</taxon>
        <taxon>Peloderinae</taxon>
        <taxon>Caenorhabditis</taxon>
    </lineage>
</organism>
<feature type="region of interest" description="Disordered" evidence="15">
    <location>
        <begin position="1"/>
        <end position="34"/>
    </location>
</feature>
<dbReference type="GO" id="GO:0003700">
    <property type="term" value="F:DNA-binding transcription factor activity"/>
    <property type="evidence" value="ECO:0007669"/>
    <property type="project" value="InterPro"/>
</dbReference>
<keyword evidence="5" id="KW-1017">Isopeptide bond</keyword>
<keyword evidence="4" id="KW-0963">Cytoplasm</keyword>
<evidence type="ECO:0000256" key="5">
    <source>
        <dbReference type="ARBA" id="ARBA00022499"/>
    </source>
</evidence>
<dbReference type="PANTHER" id="PTHR10129">
    <property type="entry name" value="TRANSCRIPTION FACTOR MAF"/>
    <property type="match status" value="1"/>
</dbReference>
<proteinExistence type="predicted"/>
<keyword evidence="10" id="KW-0804">Transcription</keyword>
<dbReference type="GO" id="GO:0045944">
    <property type="term" value="P:positive regulation of transcription by RNA polymerase II"/>
    <property type="evidence" value="ECO:0007669"/>
    <property type="project" value="UniProtKB-ARBA"/>
</dbReference>
<dbReference type="FunFam" id="1.20.5.170:FF:000071">
    <property type="entry name" value="Neural retina-specific leucine zipper protein"/>
    <property type="match status" value="1"/>
</dbReference>
<evidence type="ECO:0000256" key="7">
    <source>
        <dbReference type="ARBA" id="ARBA00023015"/>
    </source>
</evidence>
<dbReference type="AlphaFoldDB" id="A0AAE9E2T3"/>
<keyword evidence="6" id="KW-0832">Ubl conjugation</keyword>
<evidence type="ECO:0000256" key="14">
    <source>
        <dbReference type="ARBA" id="ARBA00071773"/>
    </source>
</evidence>
<dbReference type="SUPFAM" id="SSF47454">
    <property type="entry name" value="A DNA-binding domain in eukaryotic transcription factors"/>
    <property type="match status" value="1"/>
</dbReference>
<dbReference type="InterPro" id="IPR004826">
    <property type="entry name" value="bZIP_Maf"/>
</dbReference>
<dbReference type="GO" id="GO:0005737">
    <property type="term" value="C:cytoplasm"/>
    <property type="evidence" value="ECO:0007669"/>
    <property type="project" value="UniProtKB-SubCell"/>
</dbReference>
<evidence type="ECO:0000313" key="17">
    <source>
        <dbReference type="EMBL" id="UMM13025.1"/>
    </source>
</evidence>
<evidence type="ECO:0000256" key="2">
    <source>
        <dbReference type="ARBA" id="ARBA00004496"/>
    </source>
</evidence>
<dbReference type="CDD" id="cd14697">
    <property type="entry name" value="bZIP_Maf"/>
    <property type="match status" value="1"/>
</dbReference>
<evidence type="ECO:0000256" key="15">
    <source>
        <dbReference type="SAM" id="MobiDB-lite"/>
    </source>
</evidence>
<dbReference type="GO" id="GO:0003677">
    <property type="term" value="F:DNA binding"/>
    <property type="evidence" value="ECO:0007669"/>
    <property type="project" value="UniProtKB-KW"/>
</dbReference>
<dbReference type="InterPro" id="IPR024874">
    <property type="entry name" value="Transcription_factor_Maf_fam"/>
</dbReference>
<evidence type="ECO:0000256" key="4">
    <source>
        <dbReference type="ARBA" id="ARBA00022490"/>
    </source>
</evidence>
<reference evidence="17 18" key="1">
    <citation type="submission" date="2022-04" db="EMBL/GenBank/DDBJ databases">
        <title>Chromosome-level reference genomes for two strains of Caenorhabditis briggsae: an improved platform for comparative genomics.</title>
        <authorList>
            <person name="Stevens L."/>
            <person name="Andersen E."/>
        </authorList>
    </citation>
    <scope>NUCLEOTIDE SEQUENCE [LARGE SCALE GENOMIC DNA]</scope>
    <source>
        <strain evidence="17">VX34</strain>
        <tissue evidence="17">Whole-organism</tissue>
    </source>
</reference>
<dbReference type="InterPro" id="IPR046347">
    <property type="entry name" value="bZIP_sf"/>
</dbReference>
<dbReference type="Gene3D" id="1.20.5.170">
    <property type="match status" value="1"/>
</dbReference>
<dbReference type="SUPFAM" id="SSF57959">
    <property type="entry name" value="Leucine zipper domain"/>
    <property type="match status" value="1"/>
</dbReference>
<dbReference type="PANTHER" id="PTHR10129:SF44">
    <property type="entry name" value="TRAFFIC JAM, ISOFORM C"/>
    <property type="match status" value="1"/>
</dbReference>
<comment type="function">
    <text evidence="12">Acts as a transcriptional activator which regulates the expression of several rod-specific genes, including RHO and PDE6B. Also functions as a transcriptional coactivator, stimulating transcription mediated by the transcription factor CRX and NR2E3. Binds to the rhodopsin promoter in a sequence-specific manner.</text>
</comment>
<evidence type="ECO:0000313" key="18">
    <source>
        <dbReference type="Proteomes" id="UP000829354"/>
    </source>
</evidence>
<evidence type="ECO:0000256" key="3">
    <source>
        <dbReference type="ARBA" id="ARBA00022473"/>
    </source>
</evidence>
<evidence type="ECO:0000256" key="6">
    <source>
        <dbReference type="ARBA" id="ARBA00022843"/>
    </source>
</evidence>
<dbReference type="GO" id="GO:0005634">
    <property type="term" value="C:nucleus"/>
    <property type="evidence" value="ECO:0007669"/>
    <property type="project" value="UniProtKB-SubCell"/>
</dbReference>
<keyword evidence="11" id="KW-0539">Nucleus</keyword>
<keyword evidence="9" id="KW-0010">Activator</keyword>
<sequence length="172" mass="19602">MNSNQQLMSPVSSAGSVSSSRESGSSSPNPFDHLSDEELAHITVRQLNQKLMGQDRNVVLQWKQKRRTLKNRGYALNCRARRVQNQMQLETDNLMLRNQIKVLRESLNEAHMRLHYYEPVFYQNYQVVVPNSEPPSTTTAPSASVSVATHQIPTDSTTVTTVKFESEYKNTF</sequence>
<keyword evidence="8" id="KW-0238">DNA-binding</keyword>
<evidence type="ECO:0000256" key="12">
    <source>
        <dbReference type="ARBA" id="ARBA00055281"/>
    </source>
</evidence>
<feature type="compositionally biased region" description="Low complexity" evidence="15">
    <location>
        <begin position="9"/>
        <end position="28"/>
    </location>
</feature>
<evidence type="ECO:0000256" key="9">
    <source>
        <dbReference type="ARBA" id="ARBA00023159"/>
    </source>
</evidence>
<comment type="subunit">
    <text evidence="13">Interacts with FIZ1; this interaction represses transactivation. Interacts (via the leucine-zipper domain) with CRX.</text>
</comment>
<dbReference type="Proteomes" id="UP000829354">
    <property type="component" value="Chromosome I"/>
</dbReference>
<keyword evidence="7" id="KW-0805">Transcription regulation</keyword>
<evidence type="ECO:0000256" key="13">
    <source>
        <dbReference type="ARBA" id="ARBA00066263"/>
    </source>
</evidence>
<evidence type="ECO:0000256" key="11">
    <source>
        <dbReference type="ARBA" id="ARBA00023242"/>
    </source>
</evidence>
<evidence type="ECO:0000256" key="8">
    <source>
        <dbReference type="ARBA" id="ARBA00023125"/>
    </source>
</evidence>
<keyword evidence="18" id="KW-1185">Reference proteome</keyword>
<name>A0AAE9E2T3_CAEBR</name>
<evidence type="ECO:0000256" key="10">
    <source>
        <dbReference type="ARBA" id="ARBA00023163"/>
    </source>
</evidence>
<evidence type="ECO:0000259" key="16">
    <source>
        <dbReference type="Pfam" id="PF03131"/>
    </source>
</evidence>
<gene>
    <name evidence="17" type="ORF">L5515_001507</name>
</gene>
<dbReference type="Pfam" id="PF03131">
    <property type="entry name" value="bZIP_Maf"/>
    <property type="match status" value="1"/>
</dbReference>
<comment type="subcellular location">
    <subcellularLocation>
        <location evidence="2">Cytoplasm</location>
    </subcellularLocation>
    <subcellularLocation>
        <location evidence="1">Nucleus</location>
    </subcellularLocation>
</comment>
<feature type="domain" description="Basic leucine zipper" evidence="16">
    <location>
        <begin position="34"/>
        <end position="113"/>
    </location>
</feature>
<dbReference type="InterPro" id="IPR008917">
    <property type="entry name" value="TF_DNA-bd_sf"/>
</dbReference>
<keyword evidence="3" id="KW-0217">Developmental protein</keyword>
<evidence type="ECO:0000256" key="1">
    <source>
        <dbReference type="ARBA" id="ARBA00004123"/>
    </source>
</evidence>
<accession>A0AAE9E2T3</accession>